<dbReference type="PANTHER" id="PTHR35007">
    <property type="entry name" value="INTEGRAL MEMBRANE PROTEIN-RELATED"/>
    <property type="match status" value="1"/>
</dbReference>
<organism evidence="9 10">
    <name type="scientific">Ponticoccus litoralis</name>
    <dbReference type="NCBI Taxonomy" id="422297"/>
    <lineage>
        <taxon>Bacteria</taxon>
        <taxon>Pseudomonadati</taxon>
        <taxon>Pseudomonadota</taxon>
        <taxon>Alphaproteobacteria</taxon>
        <taxon>Rhodobacterales</taxon>
        <taxon>Roseobacteraceae</taxon>
        <taxon>Ponticoccus</taxon>
    </lineage>
</organism>
<evidence type="ECO:0000313" key="9">
    <source>
        <dbReference type="EMBL" id="MEN9063009.1"/>
    </source>
</evidence>
<dbReference type="EMBL" id="JBDNCH010000003">
    <property type="protein sequence ID" value="MEN9063009.1"/>
    <property type="molecule type" value="Genomic_DNA"/>
</dbReference>
<keyword evidence="10" id="KW-1185">Reference proteome</keyword>
<sequence length="329" mass="34741">MLQVMALFLLAFCVFAGVGLALVLTLDRSRRARQRRLVRFTVNHPQQADDKVARRLDAGDERKSPGARTGGVAGLMQARIREAGLDMAPGAAVAIMAAVAGAVFVALLLAGLLSPLLSVPVAGGAGYLLFNLYLGFLRSRRVAAFTEALPDSLDMLARSLRSGQPVAAALKVVAEHATGVTEEEFAFCCEEMRLGVGLVEAFGGIAERVGSPEARFIAIATGLQVETGGNLIETLENLATMLRERRKLRRKAAALSYRGPGKRRHSLLAALCRRCRALGDERRLSDAAVQRPAGPGHGTGGPGLPGAGHLQHVQVGASRCLTGSPLSRP</sequence>
<evidence type="ECO:0000256" key="1">
    <source>
        <dbReference type="ARBA" id="ARBA00004651"/>
    </source>
</evidence>
<feature type="region of interest" description="Disordered" evidence="6">
    <location>
        <begin position="51"/>
        <end position="70"/>
    </location>
</feature>
<dbReference type="AlphaFoldDB" id="A0AAW9SDT9"/>
<evidence type="ECO:0000256" key="2">
    <source>
        <dbReference type="ARBA" id="ARBA00022475"/>
    </source>
</evidence>
<dbReference type="Pfam" id="PF00482">
    <property type="entry name" value="T2SSF"/>
    <property type="match status" value="1"/>
</dbReference>
<evidence type="ECO:0000256" key="7">
    <source>
        <dbReference type="SAM" id="Phobius"/>
    </source>
</evidence>
<dbReference type="InterPro" id="IPR042094">
    <property type="entry name" value="T2SS_GspF_sf"/>
</dbReference>
<evidence type="ECO:0000313" key="10">
    <source>
        <dbReference type="Proteomes" id="UP001428774"/>
    </source>
</evidence>
<dbReference type="Gene3D" id="1.20.81.30">
    <property type="entry name" value="Type II secretion system (T2SS), domain F"/>
    <property type="match status" value="1"/>
</dbReference>
<comment type="caution">
    <text evidence="9">The sequence shown here is derived from an EMBL/GenBank/DDBJ whole genome shotgun (WGS) entry which is preliminary data.</text>
</comment>
<dbReference type="RefSeq" id="WP_347168116.1">
    <property type="nucleotide sequence ID" value="NZ_JBDNCH010000003.1"/>
</dbReference>
<keyword evidence="4 7" id="KW-1133">Transmembrane helix</keyword>
<keyword evidence="2" id="KW-1003">Cell membrane</keyword>
<evidence type="ECO:0000256" key="3">
    <source>
        <dbReference type="ARBA" id="ARBA00022692"/>
    </source>
</evidence>
<evidence type="ECO:0000256" key="4">
    <source>
        <dbReference type="ARBA" id="ARBA00022989"/>
    </source>
</evidence>
<feature type="transmembrane region" description="Helical" evidence="7">
    <location>
        <begin position="6"/>
        <end position="26"/>
    </location>
</feature>
<accession>A0AAW9SDT9</accession>
<keyword evidence="5 7" id="KW-0472">Membrane</keyword>
<protein>
    <submittedName>
        <fullName evidence="9">Type II secretion system F family protein</fullName>
    </submittedName>
</protein>
<keyword evidence="3 7" id="KW-0812">Transmembrane</keyword>
<gene>
    <name evidence="9" type="ORF">ABFB10_20545</name>
</gene>
<proteinExistence type="predicted"/>
<feature type="compositionally biased region" description="Basic and acidic residues" evidence="6">
    <location>
        <begin position="51"/>
        <end position="64"/>
    </location>
</feature>
<feature type="compositionally biased region" description="Gly residues" evidence="6">
    <location>
        <begin position="295"/>
        <end position="306"/>
    </location>
</feature>
<dbReference type="InterPro" id="IPR018076">
    <property type="entry name" value="T2SS_GspF_dom"/>
</dbReference>
<name>A0AAW9SDT9_9RHOB</name>
<evidence type="ECO:0000256" key="6">
    <source>
        <dbReference type="SAM" id="MobiDB-lite"/>
    </source>
</evidence>
<feature type="domain" description="Type II secretion system protein GspF" evidence="8">
    <location>
        <begin position="153"/>
        <end position="254"/>
    </location>
</feature>
<feature type="region of interest" description="Disordered" evidence="6">
    <location>
        <begin position="286"/>
        <end position="309"/>
    </location>
</feature>
<evidence type="ECO:0000256" key="5">
    <source>
        <dbReference type="ARBA" id="ARBA00023136"/>
    </source>
</evidence>
<evidence type="ECO:0000259" key="8">
    <source>
        <dbReference type="Pfam" id="PF00482"/>
    </source>
</evidence>
<comment type="subcellular location">
    <subcellularLocation>
        <location evidence="1">Cell membrane</location>
        <topology evidence="1">Multi-pass membrane protein</topology>
    </subcellularLocation>
</comment>
<dbReference type="Proteomes" id="UP001428774">
    <property type="component" value="Unassembled WGS sequence"/>
</dbReference>
<dbReference type="GO" id="GO:0005886">
    <property type="term" value="C:plasma membrane"/>
    <property type="evidence" value="ECO:0007669"/>
    <property type="project" value="UniProtKB-SubCell"/>
</dbReference>
<feature type="transmembrane region" description="Helical" evidence="7">
    <location>
        <begin position="87"/>
        <end position="110"/>
    </location>
</feature>
<reference evidence="9 10" key="1">
    <citation type="submission" date="2024-05" db="EMBL/GenBank/DDBJ databases">
        <title>Genome sequence of Ponticoccus litoralis KCCM 90028.</title>
        <authorList>
            <person name="Kim J.M."/>
            <person name="Lee J.K."/>
            <person name="Choi B.J."/>
            <person name="Bayburt H."/>
            <person name="Baek J.H."/>
            <person name="Jeon C.O."/>
        </authorList>
    </citation>
    <scope>NUCLEOTIDE SEQUENCE [LARGE SCALE GENOMIC DNA]</scope>
    <source>
        <strain evidence="9 10">KCCM 90028</strain>
    </source>
</reference>
<feature type="transmembrane region" description="Helical" evidence="7">
    <location>
        <begin position="116"/>
        <end position="136"/>
    </location>
</feature>
<dbReference type="PANTHER" id="PTHR35007:SF1">
    <property type="entry name" value="PILUS ASSEMBLY PROTEIN"/>
    <property type="match status" value="1"/>
</dbReference>